<proteinExistence type="predicted"/>
<dbReference type="Proteomes" id="UP000533641">
    <property type="component" value="Unassembled WGS sequence"/>
</dbReference>
<comment type="caution">
    <text evidence="1">The sequence shown here is derived from an EMBL/GenBank/DDBJ whole genome shotgun (WGS) entry which is preliminary data.</text>
</comment>
<dbReference type="AlphaFoldDB" id="A0A7W6RI32"/>
<dbReference type="EMBL" id="JACIGM010000001">
    <property type="protein sequence ID" value="MBB4272702.1"/>
    <property type="molecule type" value="Genomic_DNA"/>
</dbReference>
<evidence type="ECO:0000313" key="2">
    <source>
        <dbReference type="Proteomes" id="UP000533641"/>
    </source>
</evidence>
<accession>A0A7W6RI32</accession>
<name>A0A7W6RI32_9HYPH</name>
<sequence>MQPVIGARPAVMHLIWMQHDHLTGHAEAPFAAIREGLHALQRHSERIGVVPVRLKGISAEFRLDALDAGKGWRCHNAVAAPWHAQTFKTFENLRRYILAQRDLETA</sequence>
<gene>
    <name evidence="1" type="ORF">GGE12_000444</name>
</gene>
<evidence type="ECO:0000313" key="1">
    <source>
        <dbReference type="EMBL" id="MBB4272702.1"/>
    </source>
</evidence>
<protein>
    <submittedName>
        <fullName evidence="1">Uncharacterized protein</fullName>
    </submittedName>
</protein>
<organism evidence="1 2">
    <name type="scientific">Rhizobium mongolense</name>
    <dbReference type="NCBI Taxonomy" id="57676"/>
    <lineage>
        <taxon>Bacteria</taxon>
        <taxon>Pseudomonadati</taxon>
        <taxon>Pseudomonadota</taxon>
        <taxon>Alphaproteobacteria</taxon>
        <taxon>Hyphomicrobiales</taxon>
        <taxon>Rhizobiaceae</taxon>
        <taxon>Rhizobium/Agrobacterium group</taxon>
        <taxon>Rhizobium</taxon>
    </lineage>
</organism>
<reference evidence="1 2" key="1">
    <citation type="submission" date="2020-08" db="EMBL/GenBank/DDBJ databases">
        <title>Genomic Encyclopedia of Type Strains, Phase IV (KMG-V): Genome sequencing to study the core and pangenomes of soil and plant-associated prokaryotes.</title>
        <authorList>
            <person name="Whitman W."/>
        </authorList>
    </citation>
    <scope>NUCLEOTIDE SEQUENCE [LARGE SCALE GENOMIC DNA]</scope>
    <source>
        <strain evidence="1 2">SEMIA 402</strain>
    </source>
</reference>